<sequence length="202" mass="21670">MSGGSPAGGVPTVGRREWNEEYRRGRWRYLGEPDEAARYQAIVARILTAGATEVLDLGCGEGLLARHLETAGFTGRYVGVDWAHSALPPTGGPNRRFVCANLAQLPVRGQFAVVVLSEVLYYLDDPDRALAEALALVAPAGELVVSLYRPAAERHPGWHSLISDLATRLAGLAGDQGALIGSAGHRRWSMHVVTRLPNPGLD</sequence>
<dbReference type="InterPro" id="IPR029063">
    <property type="entry name" value="SAM-dependent_MTases_sf"/>
</dbReference>
<gene>
    <name evidence="1" type="ORF">I0C86_25170</name>
</gene>
<dbReference type="PANTHER" id="PTHR43464">
    <property type="entry name" value="METHYLTRANSFERASE"/>
    <property type="match status" value="1"/>
</dbReference>
<dbReference type="GO" id="GO:0008168">
    <property type="term" value="F:methyltransferase activity"/>
    <property type="evidence" value="ECO:0007669"/>
    <property type="project" value="UniProtKB-KW"/>
</dbReference>
<proteinExistence type="predicted"/>
<dbReference type="CDD" id="cd02440">
    <property type="entry name" value="AdoMet_MTases"/>
    <property type="match status" value="1"/>
</dbReference>
<dbReference type="EMBL" id="JADPUN010000224">
    <property type="protein sequence ID" value="MBF9132216.1"/>
    <property type="molecule type" value="Genomic_DNA"/>
</dbReference>
<dbReference type="RefSeq" id="WP_196203752.1">
    <property type="nucleotide sequence ID" value="NZ_JADPUN010000224.1"/>
</dbReference>
<accession>A0ABS0H184</accession>
<dbReference type="Pfam" id="PF13489">
    <property type="entry name" value="Methyltransf_23"/>
    <property type="match status" value="1"/>
</dbReference>
<evidence type="ECO:0000313" key="2">
    <source>
        <dbReference type="Proteomes" id="UP000638560"/>
    </source>
</evidence>
<dbReference type="Proteomes" id="UP000638560">
    <property type="component" value="Unassembled WGS sequence"/>
</dbReference>
<keyword evidence="2" id="KW-1185">Reference proteome</keyword>
<reference evidence="1 2" key="1">
    <citation type="submission" date="2020-11" db="EMBL/GenBank/DDBJ databases">
        <title>A novel isolate from a Black sea contaminated sediment with potential to produce alkanes: Plantactinospora alkalitolerans sp. nov.</title>
        <authorList>
            <person name="Carro L."/>
            <person name="Veyisoglu A."/>
            <person name="Guven K."/>
            <person name="Schumann P."/>
            <person name="Klenk H.-P."/>
            <person name="Sahin N."/>
        </authorList>
    </citation>
    <scope>NUCLEOTIDE SEQUENCE [LARGE SCALE GENOMIC DNA]</scope>
    <source>
        <strain evidence="1 2">S1510</strain>
    </source>
</reference>
<keyword evidence="1" id="KW-0808">Transferase</keyword>
<dbReference type="SUPFAM" id="SSF53335">
    <property type="entry name" value="S-adenosyl-L-methionine-dependent methyltransferases"/>
    <property type="match status" value="1"/>
</dbReference>
<protein>
    <submittedName>
        <fullName evidence="1">Class I SAM-dependent methyltransferase</fullName>
    </submittedName>
</protein>
<comment type="caution">
    <text evidence="1">The sequence shown here is derived from an EMBL/GenBank/DDBJ whole genome shotgun (WGS) entry which is preliminary data.</text>
</comment>
<evidence type="ECO:0000313" key="1">
    <source>
        <dbReference type="EMBL" id="MBF9132216.1"/>
    </source>
</evidence>
<dbReference type="Gene3D" id="3.40.50.150">
    <property type="entry name" value="Vaccinia Virus protein VP39"/>
    <property type="match status" value="1"/>
</dbReference>
<dbReference type="GO" id="GO:0032259">
    <property type="term" value="P:methylation"/>
    <property type="evidence" value="ECO:0007669"/>
    <property type="project" value="UniProtKB-KW"/>
</dbReference>
<dbReference type="PANTHER" id="PTHR43464:SF90">
    <property type="entry name" value="METHYLTRANSFERASE TYPE 11"/>
    <property type="match status" value="1"/>
</dbReference>
<name>A0ABS0H184_9ACTN</name>
<organism evidence="1 2">
    <name type="scientific">Plantactinospora alkalitolerans</name>
    <dbReference type="NCBI Taxonomy" id="2789879"/>
    <lineage>
        <taxon>Bacteria</taxon>
        <taxon>Bacillati</taxon>
        <taxon>Actinomycetota</taxon>
        <taxon>Actinomycetes</taxon>
        <taxon>Micromonosporales</taxon>
        <taxon>Micromonosporaceae</taxon>
        <taxon>Plantactinospora</taxon>
    </lineage>
</organism>
<keyword evidence="1" id="KW-0489">Methyltransferase</keyword>